<dbReference type="OrthoDB" id="6730379at2759"/>
<organism evidence="4 5">
    <name type="scientific">Ceratobasidium theobromae</name>
    <dbReference type="NCBI Taxonomy" id="1582974"/>
    <lineage>
        <taxon>Eukaryota</taxon>
        <taxon>Fungi</taxon>
        <taxon>Dikarya</taxon>
        <taxon>Basidiomycota</taxon>
        <taxon>Agaricomycotina</taxon>
        <taxon>Agaricomycetes</taxon>
        <taxon>Cantharellales</taxon>
        <taxon>Ceratobasidiaceae</taxon>
        <taxon>Ceratobasidium</taxon>
    </lineage>
</organism>
<dbReference type="AlphaFoldDB" id="A0A5N5QBW4"/>
<evidence type="ECO:0000259" key="3">
    <source>
        <dbReference type="PROSITE" id="PS50102"/>
    </source>
</evidence>
<comment type="caution">
    <text evidence="4">The sequence shown here is derived from an EMBL/GenBank/DDBJ whole genome shotgun (WGS) entry which is preliminary data.</text>
</comment>
<name>A0A5N5QBW4_9AGAM</name>
<dbReference type="Pfam" id="PF00076">
    <property type="entry name" value="RRM_1"/>
    <property type="match status" value="2"/>
</dbReference>
<dbReference type="InterPro" id="IPR035979">
    <property type="entry name" value="RBD_domain_sf"/>
</dbReference>
<dbReference type="SMART" id="SM00360">
    <property type="entry name" value="RRM"/>
    <property type="match status" value="2"/>
</dbReference>
<dbReference type="InterPro" id="IPR012677">
    <property type="entry name" value="Nucleotide-bd_a/b_plait_sf"/>
</dbReference>
<evidence type="ECO:0000256" key="1">
    <source>
        <dbReference type="PROSITE-ProRule" id="PRU00176"/>
    </source>
</evidence>
<dbReference type="EMBL" id="SSOP01000332">
    <property type="protein sequence ID" value="KAB5589003.1"/>
    <property type="molecule type" value="Genomic_DNA"/>
</dbReference>
<proteinExistence type="predicted"/>
<feature type="region of interest" description="Disordered" evidence="2">
    <location>
        <begin position="330"/>
        <end position="349"/>
    </location>
</feature>
<accession>A0A5N5QBW4</accession>
<evidence type="ECO:0000313" key="5">
    <source>
        <dbReference type="Proteomes" id="UP000383932"/>
    </source>
</evidence>
<reference evidence="4 5" key="1">
    <citation type="journal article" date="2019" name="Fungal Biol. Biotechnol.">
        <title>Draft genome sequence of fastidious pathogen Ceratobasidium theobromae, which causes vascular-streak dieback in Theobroma cacao.</title>
        <authorList>
            <person name="Ali S.S."/>
            <person name="Asman A."/>
            <person name="Shao J."/>
            <person name="Firmansyah A.P."/>
            <person name="Susilo A.W."/>
            <person name="Rosmana A."/>
            <person name="McMahon P."/>
            <person name="Junaid M."/>
            <person name="Guest D."/>
            <person name="Kheng T.Y."/>
            <person name="Meinhardt L.W."/>
            <person name="Bailey B.A."/>
        </authorList>
    </citation>
    <scope>NUCLEOTIDE SEQUENCE [LARGE SCALE GENOMIC DNA]</scope>
    <source>
        <strain evidence="4 5">CT2</strain>
    </source>
</reference>
<evidence type="ECO:0000313" key="4">
    <source>
        <dbReference type="EMBL" id="KAB5589003.1"/>
    </source>
</evidence>
<dbReference type="InterPro" id="IPR000504">
    <property type="entry name" value="RRM_dom"/>
</dbReference>
<dbReference type="PROSITE" id="PS50102">
    <property type="entry name" value="RRM"/>
    <property type="match status" value="1"/>
</dbReference>
<sequence length="349" mass="39571">MLSALGVARRYSTQILVLGRRFESSSAYQKIAQHRNLALSSFRQQQGRPPLETGSELEPKTDLNEGLEQHRLSLHVSQIPRDTTDSEFRQAFAGLPGLTNAELGGFGFLHFESVEAAIAAAKHMRNTPIRFQGYPVEISAYKSRAKSPNEPSNVLHLSGLPLELQYLEVEALLKRKCPDYKSIRLMTAKPDHKFLGIVAIAFEDIESAIKARANLHNTHLGEVLLREHNLVYGRPLYDEAPTNTLMILGTPRSADAARAAYKRKVKDRVTNEFKGYTIVGCDDVENAWKMLEWFNREYPQYRIMFITNAYQYDQVDRILLPNANPLTLPIRQKQRGRGPFGEEDPDYDG</sequence>
<keyword evidence="1" id="KW-0694">RNA-binding</keyword>
<dbReference type="GO" id="GO:0003723">
    <property type="term" value="F:RNA binding"/>
    <property type="evidence" value="ECO:0007669"/>
    <property type="project" value="UniProtKB-UniRule"/>
</dbReference>
<feature type="domain" description="RRM" evidence="3">
    <location>
        <begin position="72"/>
        <end position="143"/>
    </location>
</feature>
<dbReference type="Proteomes" id="UP000383932">
    <property type="component" value="Unassembled WGS sequence"/>
</dbReference>
<dbReference type="Gene3D" id="3.30.70.330">
    <property type="match status" value="2"/>
</dbReference>
<protein>
    <recommendedName>
        <fullName evidence="3">RRM domain-containing protein</fullName>
    </recommendedName>
</protein>
<keyword evidence="5" id="KW-1185">Reference proteome</keyword>
<gene>
    <name evidence="4" type="ORF">CTheo_7553</name>
</gene>
<dbReference type="SUPFAM" id="SSF54928">
    <property type="entry name" value="RNA-binding domain, RBD"/>
    <property type="match status" value="1"/>
</dbReference>
<evidence type="ECO:0000256" key="2">
    <source>
        <dbReference type="SAM" id="MobiDB-lite"/>
    </source>
</evidence>
<dbReference type="CDD" id="cd00590">
    <property type="entry name" value="RRM_SF"/>
    <property type="match status" value="2"/>
</dbReference>